<proteinExistence type="predicted"/>
<name>A0A9P4JS41_9PLEO</name>
<dbReference type="OrthoDB" id="5399817at2759"/>
<evidence type="ECO:0000313" key="2">
    <source>
        <dbReference type="Proteomes" id="UP000799536"/>
    </source>
</evidence>
<comment type="caution">
    <text evidence="1">The sequence shown here is derived from an EMBL/GenBank/DDBJ whole genome shotgun (WGS) entry which is preliminary data.</text>
</comment>
<keyword evidence="2" id="KW-1185">Reference proteome</keyword>
<reference evidence="1" key="1">
    <citation type="journal article" date="2020" name="Stud. Mycol.">
        <title>101 Dothideomycetes genomes: a test case for predicting lifestyles and emergence of pathogens.</title>
        <authorList>
            <person name="Haridas S."/>
            <person name="Albert R."/>
            <person name="Binder M."/>
            <person name="Bloem J."/>
            <person name="Labutti K."/>
            <person name="Salamov A."/>
            <person name="Andreopoulos B."/>
            <person name="Baker S."/>
            <person name="Barry K."/>
            <person name="Bills G."/>
            <person name="Bluhm B."/>
            <person name="Cannon C."/>
            <person name="Castanera R."/>
            <person name="Culley D."/>
            <person name="Daum C."/>
            <person name="Ezra D."/>
            <person name="Gonzalez J."/>
            <person name="Henrissat B."/>
            <person name="Kuo A."/>
            <person name="Liang C."/>
            <person name="Lipzen A."/>
            <person name="Lutzoni F."/>
            <person name="Magnuson J."/>
            <person name="Mondo S."/>
            <person name="Nolan M."/>
            <person name="Ohm R."/>
            <person name="Pangilinan J."/>
            <person name="Park H.-J."/>
            <person name="Ramirez L."/>
            <person name="Alfaro M."/>
            <person name="Sun H."/>
            <person name="Tritt A."/>
            <person name="Yoshinaga Y."/>
            <person name="Zwiers L.-H."/>
            <person name="Turgeon B."/>
            <person name="Goodwin S."/>
            <person name="Spatafora J."/>
            <person name="Crous P."/>
            <person name="Grigoriev I."/>
        </authorList>
    </citation>
    <scope>NUCLEOTIDE SEQUENCE</scope>
    <source>
        <strain evidence="1">ATCC 74209</strain>
    </source>
</reference>
<protein>
    <submittedName>
        <fullName evidence="1">Uncharacterized protein</fullName>
    </submittedName>
</protein>
<accession>A0A9P4JS41</accession>
<gene>
    <name evidence="1" type="ORF">GQ43DRAFT_439903</name>
</gene>
<dbReference type="Proteomes" id="UP000799536">
    <property type="component" value="Unassembled WGS sequence"/>
</dbReference>
<evidence type="ECO:0000313" key="1">
    <source>
        <dbReference type="EMBL" id="KAF2202212.1"/>
    </source>
</evidence>
<sequence length="125" mass="13389">MDALAGKNPLLLTTAVVHGLISLGHTTKGLEQFKHVSLNQLPRALRGAVTTGWYEGSVFFAIMSLLNYKWSTTGLTHPIDKTVASLVSLLYIGAGINYFRTGDKPSFAILSVAGLLQAWGVKAAM</sequence>
<organism evidence="1 2">
    <name type="scientific">Delitschia confertaspora ATCC 74209</name>
    <dbReference type="NCBI Taxonomy" id="1513339"/>
    <lineage>
        <taxon>Eukaryota</taxon>
        <taxon>Fungi</taxon>
        <taxon>Dikarya</taxon>
        <taxon>Ascomycota</taxon>
        <taxon>Pezizomycotina</taxon>
        <taxon>Dothideomycetes</taxon>
        <taxon>Pleosporomycetidae</taxon>
        <taxon>Pleosporales</taxon>
        <taxon>Delitschiaceae</taxon>
        <taxon>Delitschia</taxon>
    </lineage>
</organism>
<dbReference type="EMBL" id="ML993945">
    <property type="protein sequence ID" value="KAF2202212.1"/>
    <property type="molecule type" value="Genomic_DNA"/>
</dbReference>
<dbReference type="AlphaFoldDB" id="A0A9P4JS41"/>